<evidence type="ECO:0000313" key="1">
    <source>
        <dbReference type="EMBL" id="QBK91489.1"/>
    </source>
</evidence>
<name>A0A481Z8P7_9VIRU</name>
<dbReference type="EMBL" id="MK500540">
    <property type="protein sequence ID" value="QBK91489.1"/>
    <property type="molecule type" value="Genomic_DNA"/>
</dbReference>
<protein>
    <submittedName>
        <fullName evidence="1">Uncharacterized protein</fullName>
    </submittedName>
</protein>
<sequence>MDPHLRAVHNWDKTYIPTEKQAYHEARINGYLFPQIGSDGKIGTLYEEELEAIASHPPIVNLKRYKTYKNMSLDRLKKEFSAVVDIIGPNITEEDLFYYATRGWIPEYDSLNFKIDRWNRYEDLSDIGKQLMDKIYTNKKGYVNKLGHPLEDYIIAFDNNLDNEAAIRSIGERIGISIPPDAYAHDVFYEKLFNHIDQEEQGFQRIKRKNIPTTKKMIDMTEKEYYDYLTANKYIAKDMMHYPNQYYSDRLSNIRNF</sequence>
<reference evidence="1" key="1">
    <citation type="journal article" date="2019" name="MBio">
        <title>Virus Genomes from Deep Sea Sediments Expand the Ocean Megavirome and Support Independent Origins of Viral Gigantism.</title>
        <authorList>
            <person name="Backstrom D."/>
            <person name="Yutin N."/>
            <person name="Jorgensen S.L."/>
            <person name="Dharamshi J."/>
            <person name="Homa F."/>
            <person name="Zaremba-Niedwiedzka K."/>
            <person name="Spang A."/>
            <person name="Wolf Y.I."/>
            <person name="Koonin E.V."/>
            <person name="Ettema T.J."/>
        </authorList>
    </citation>
    <scope>NUCLEOTIDE SEQUENCE</scope>
</reference>
<organism evidence="1">
    <name type="scientific">Pithovirus LCPAC302</name>
    <dbReference type="NCBI Taxonomy" id="2506593"/>
    <lineage>
        <taxon>Viruses</taxon>
        <taxon>Pithoviruses</taxon>
    </lineage>
</organism>
<accession>A0A481Z8P7</accession>
<gene>
    <name evidence="1" type="ORF">LCPAC302_01090</name>
</gene>
<proteinExistence type="predicted"/>